<evidence type="ECO:0000256" key="4">
    <source>
        <dbReference type="RuleBase" id="RU004005"/>
    </source>
</evidence>
<dbReference type="PANTHER" id="PTHR11593">
    <property type="entry name" value="60S RIBOSOMAL PROTEIN L17"/>
    <property type="match status" value="1"/>
</dbReference>
<accession>A0A146KFT0</accession>
<dbReference type="GO" id="GO:0003735">
    <property type="term" value="F:structural constituent of ribosome"/>
    <property type="evidence" value="ECO:0007669"/>
    <property type="project" value="InterPro"/>
</dbReference>
<proteinExistence type="inferred from homology"/>
<dbReference type="InterPro" id="IPR001063">
    <property type="entry name" value="Ribosomal_uL22"/>
</dbReference>
<comment type="similarity">
    <text evidence="1 4">Belongs to the universal ribosomal protein uL22 family.</text>
</comment>
<dbReference type="SUPFAM" id="SSF54843">
    <property type="entry name" value="Ribosomal protein L22"/>
    <property type="match status" value="1"/>
</dbReference>
<evidence type="ECO:0000256" key="1">
    <source>
        <dbReference type="ARBA" id="ARBA00009451"/>
    </source>
</evidence>
<sequence length="166" mass="18634">MAKKYAYQAGAEKIGKSRMDDAAVSYKKTYGVLRAIQGMKVERALQYLDDVVEHKDIVPIFKFHGGASRHAQANKWGINRGRWPEKSVKMVRTLVVQAANHAKAMHQVEKENLVVKSYNIGLSGRINHRRNYRAHGRVNGYNSEPCHVQIICAPVAQAVPAAKELQ</sequence>
<evidence type="ECO:0000256" key="3">
    <source>
        <dbReference type="ARBA" id="ARBA00023274"/>
    </source>
</evidence>
<dbReference type="GO" id="GO:0002181">
    <property type="term" value="P:cytoplasmic translation"/>
    <property type="evidence" value="ECO:0007669"/>
    <property type="project" value="TreeGrafter"/>
</dbReference>
<dbReference type="AlphaFoldDB" id="A0A146KFT0"/>
<name>A0A146KFT0_9EUKA</name>
<gene>
    <name evidence="5" type="ORF">TPC1_12833</name>
</gene>
<dbReference type="Pfam" id="PF00237">
    <property type="entry name" value="Ribosomal_L22"/>
    <property type="match status" value="1"/>
</dbReference>
<dbReference type="InterPro" id="IPR005721">
    <property type="entry name" value="Ribosomal_uL22_euk/arc"/>
</dbReference>
<protein>
    <submittedName>
        <fullName evidence="5">Ribosomal protein L17</fullName>
    </submittedName>
</protein>
<keyword evidence="3 4" id="KW-0687">Ribonucleoprotein</keyword>
<keyword evidence="2 4" id="KW-0689">Ribosomal protein</keyword>
<evidence type="ECO:0000256" key="2">
    <source>
        <dbReference type="ARBA" id="ARBA00022980"/>
    </source>
</evidence>
<organism evidence="5">
    <name type="scientific">Trepomonas sp. PC1</name>
    <dbReference type="NCBI Taxonomy" id="1076344"/>
    <lineage>
        <taxon>Eukaryota</taxon>
        <taxon>Metamonada</taxon>
        <taxon>Diplomonadida</taxon>
        <taxon>Hexamitidae</taxon>
        <taxon>Hexamitinae</taxon>
        <taxon>Trepomonas</taxon>
    </lineage>
</organism>
<evidence type="ECO:0000313" key="5">
    <source>
        <dbReference type="EMBL" id="JAP94495.1"/>
    </source>
</evidence>
<reference evidence="5" key="1">
    <citation type="submission" date="2015-07" db="EMBL/GenBank/DDBJ databases">
        <title>Adaptation to a free-living lifestyle via gene acquisitions in the diplomonad Trepomonas sp. PC1.</title>
        <authorList>
            <person name="Xu F."/>
            <person name="Jerlstrom-Hultqvist J."/>
            <person name="Kolisko M."/>
            <person name="Simpson A.G.B."/>
            <person name="Roger A.J."/>
            <person name="Svard S.G."/>
            <person name="Andersson J.O."/>
        </authorList>
    </citation>
    <scope>NUCLEOTIDE SEQUENCE</scope>
    <source>
        <strain evidence="5">PC1</strain>
    </source>
</reference>
<dbReference type="EMBL" id="GDID01002111">
    <property type="protein sequence ID" value="JAP94495.1"/>
    <property type="molecule type" value="Transcribed_RNA"/>
</dbReference>
<dbReference type="InterPro" id="IPR036394">
    <property type="entry name" value="Ribosomal_uL22_sf"/>
</dbReference>
<dbReference type="NCBIfam" id="TIGR01038">
    <property type="entry name" value="uL22_arch_euk"/>
    <property type="match status" value="1"/>
</dbReference>
<dbReference type="GO" id="GO:0022625">
    <property type="term" value="C:cytosolic large ribosomal subunit"/>
    <property type="evidence" value="ECO:0007669"/>
    <property type="project" value="TreeGrafter"/>
</dbReference>
<dbReference type="Gene3D" id="3.90.470.10">
    <property type="entry name" value="Ribosomal protein L22/L17"/>
    <property type="match status" value="1"/>
</dbReference>
<dbReference type="PANTHER" id="PTHR11593:SF10">
    <property type="entry name" value="60S RIBOSOMAL PROTEIN L17"/>
    <property type="match status" value="1"/>
</dbReference>